<dbReference type="Proteomes" id="UP000178631">
    <property type="component" value="Unassembled WGS sequence"/>
</dbReference>
<proteinExistence type="predicted"/>
<comment type="caution">
    <text evidence="1">The sequence shown here is derived from an EMBL/GenBank/DDBJ whole genome shotgun (WGS) entry which is preliminary data.</text>
</comment>
<gene>
    <name evidence="1" type="ORF">A3J98_01605</name>
</gene>
<reference evidence="1 2" key="1">
    <citation type="journal article" date="2016" name="Nat. Commun.">
        <title>Thousands of microbial genomes shed light on interconnected biogeochemical processes in an aquifer system.</title>
        <authorList>
            <person name="Anantharaman K."/>
            <person name="Brown C.T."/>
            <person name="Hug L.A."/>
            <person name="Sharon I."/>
            <person name="Castelle C.J."/>
            <person name="Probst A.J."/>
            <person name="Thomas B.C."/>
            <person name="Singh A."/>
            <person name="Wilkins M.J."/>
            <person name="Karaoz U."/>
            <person name="Brodie E.L."/>
            <person name="Williams K.H."/>
            <person name="Hubbard S.S."/>
            <person name="Banfield J.F."/>
        </authorList>
    </citation>
    <scope>NUCLEOTIDE SEQUENCE [LARGE SCALE GENOMIC DNA]</scope>
</reference>
<protein>
    <submittedName>
        <fullName evidence="1">Uncharacterized protein</fullName>
    </submittedName>
</protein>
<name>A0A1F4UJM4_9BACT</name>
<accession>A0A1F4UJM4</accession>
<dbReference type="EMBL" id="MEUP01000097">
    <property type="protein sequence ID" value="OGC45062.1"/>
    <property type="molecule type" value="Genomic_DNA"/>
</dbReference>
<sequence>MCLDISKPLTKDNGAILEINTMPESYLNFYPILGKQREYVANTYIKELLKENICKKYVVIGQSKDDIPTLLRRKWIIKKEDTVGEVVQERYYINGMLMNVQEERWRAFESIKCNALLDVIVIHHRDWDDVKQYGLGFDHINTIFITKDMSTNKEYMKILKRYKRMKLIDNIKKI</sequence>
<dbReference type="AlphaFoldDB" id="A0A1F4UJM4"/>
<evidence type="ECO:0000313" key="2">
    <source>
        <dbReference type="Proteomes" id="UP000178631"/>
    </source>
</evidence>
<organism evidence="1 2">
    <name type="scientific">candidate division WS6 bacterium RIFOXYC1_FULL_33_10</name>
    <dbReference type="NCBI Taxonomy" id="1802606"/>
    <lineage>
        <taxon>Bacteria</taxon>
        <taxon>Candidatus Dojkabacteria</taxon>
    </lineage>
</organism>
<evidence type="ECO:0000313" key="1">
    <source>
        <dbReference type="EMBL" id="OGC45062.1"/>
    </source>
</evidence>